<dbReference type="AlphaFoldDB" id="A0A0A9DCK0"/>
<proteinExistence type="predicted"/>
<dbReference type="EMBL" id="GBRH01216423">
    <property type="protein sequence ID" value="JAD81472.1"/>
    <property type="molecule type" value="Transcribed_RNA"/>
</dbReference>
<organism evidence="1">
    <name type="scientific">Arundo donax</name>
    <name type="common">Giant reed</name>
    <name type="synonym">Donax arundinaceus</name>
    <dbReference type="NCBI Taxonomy" id="35708"/>
    <lineage>
        <taxon>Eukaryota</taxon>
        <taxon>Viridiplantae</taxon>
        <taxon>Streptophyta</taxon>
        <taxon>Embryophyta</taxon>
        <taxon>Tracheophyta</taxon>
        <taxon>Spermatophyta</taxon>
        <taxon>Magnoliopsida</taxon>
        <taxon>Liliopsida</taxon>
        <taxon>Poales</taxon>
        <taxon>Poaceae</taxon>
        <taxon>PACMAD clade</taxon>
        <taxon>Arundinoideae</taxon>
        <taxon>Arundineae</taxon>
        <taxon>Arundo</taxon>
    </lineage>
</organism>
<name>A0A0A9DCK0_ARUDO</name>
<evidence type="ECO:0000313" key="1">
    <source>
        <dbReference type="EMBL" id="JAD81472.1"/>
    </source>
</evidence>
<sequence length="45" mass="5143">MVPPVHNLSACSYRIISIKWWIANKHLIHDCTQGPPIAFHSISFL</sequence>
<protein>
    <submittedName>
        <fullName evidence="1">Uncharacterized protein</fullName>
    </submittedName>
</protein>
<reference evidence="1" key="2">
    <citation type="journal article" date="2015" name="Data Brief">
        <title>Shoot transcriptome of the giant reed, Arundo donax.</title>
        <authorList>
            <person name="Barrero R.A."/>
            <person name="Guerrero F.D."/>
            <person name="Moolhuijzen P."/>
            <person name="Goolsby J.A."/>
            <person name="Tidwell J."/>
            <person name="Bellgard S.E."/>
            <person name="Bellgard M.I."/>
        </authorList>
    </citation>
    <scope>NUCLEOTIDE SEQUENCE</scope>
    <source>
        <tissue evidence="1">Shoot tissue taken approximately 20 cm above the soil surface</tissue>
    </source>
</reference>
<reference evidence="1" key="1">
    <citation type="submission" date="2014-09" db="EMBL/GenBank/DDBJ databases">
        <authorList>
            <person name="Magalhaes I.L.F."/>
            <person name="Oliveira U."/>
            <person name="Santos F.R."/>
            <person name="Vidigal T.H.D.A."/>
            <person name="Brescovit A.D."/>
            <person name="Santos A.J."/>
        </authorList>
    </citation>
    <scope>NUCLEOTIDE SEQUENCE</scope>
    <source>
        <tissue evidence="1">Shoot tissue taken approximately 20 cm above the soil surface</tissue>
    </source>
</reference>
<accession>A0A0A9DCK0</accession>